<dbReference type="SUPFAM" id="SSF49785">
    <property type="entry name" value="Galactose-binding domain-like"/>
    <property type="match status" value="1"/>
</dbReference>
<evidence type="ECO:0000256" key="1">
    <source>
        <dbReference type="SAM" id="SignalP"/>
    </source>
</evidence>
<dbReference type="Proteomes" id="UP001497497">
    <property type="component" value="Unassembled WGS sequence"/>
</dbReference>
<accession>A0AAV2H7V1</accession>
<keyword evidence="1" id="KW-0732">Signal</keyword>
<evidence type="ECO:0000313" key="3">
    <source>
        <dbReference type="Proteomes" id="UP001497497"/>
    </source>
</evidence>
<dbReference type="PANTHER" id="PTHR45713:SF6">
    <property type="entry name" value="F5_8 TYPE C DOMAIN-CONTAINING PROTEIN"/>
    <property type="match status" value="1"/>
</dbReference>
<keyword evidence="3" id="KW-1185">Reference proteome</keyword>
<feature type="signal peptide" evidence="1">
    <location>
        <begin position="1"/>
        <end position="21"/>
    </location>
</feature>
<dbReference type="InterPro" id="IPR008979">
    <property type="entry name" value="Galactose-bd-like_sf"/>
</dbReference>
<dbReference type="InterPro" id="IPR051941">
    <property type="entry name" value="BG_Antigen-Binding_Lectin"/>
</dbReference>
<feature type="chain" id="PRO_5043404921" evidence="1">
    <location>
        <begin position="22"/>
        <end position="337"/>
    </location>
</feature>
<dbReference type="EMBL" id="CAXITT010000050">
    <property type="protein sequence ID" value="CAL1529558.1"/>
    <property type="molecule type" value="Genomic_DNA"/>
</dbReference>
<comment type="caution">
    <text evidence="2">The sequence shown here is derived from an EMBL/GenBank/DDBJ whole genome shotgun (WGS) entry which is preliminary data.</text>
</comment>
<dbReference type="PANTHER" id="PTHR45713">
    <property type="entry name" value="FTP DOMAIN-CONTAINING PROTEIN"/>
    <property type="match status" value="1"/>
</dbReference>
<reference evidence="2 3" key="1">
    <citation type="submission" date="2024-04" db="EMBL/GenBank/DDBJ databases">
        <authorList>
            <consortium name="Genoscope - CEA"/>
            <person name="William W."/>
        </authorList>
    </citation>
    <scope>NUCLEOTIDE SEQUENCE [LARGE SCALE GENOMIC DNA]</scope>
</reference>
<protein>
    <submittedName>
        <fullName evidence="2">Uncharacterized protein</fullName>
    </submittedName>
</protein>
<name>A0AAV2H7V1_LYMST</name>
<dbReference type="AlphaFoldDB" id="A0AAV2H7V1"/>
<evidence type="ECO:0000313" key="2">
    <source>
        <dbReference type="EMBL" id="CAL1529558.1"/>
    </source>
</evidence>
<dbReference type="Gene3D" id="2.60.120.260">
    <property type="entry name" value="Galactose-binding domain-like"/>
    <property type="match status" value="1"/>
</dbReference>
<gene>
    <name evidence="2" type="ORF">GSLYS_00003713001</name>
</gene>
<sequence>MAIHGTAVVALVILIAAPVSSQTRKIFKNTTCTDNWFGSRCQYLCHCKTSGCTDGRCPDGYARGWFGPQCQYLDIAKNATTMSSTINDGDESTCYPMQPAGVSFTWRDPISFTWMRLQFKNAVSPAAIDVKIYQNTDHVCAHPTKAVITNKTVDVYSVMAAKKVTHLNITSAEGSQLCSVYVSRGRNIALKQNTSQAGTYRNKDIPASISKSKNAVDGDRNANFSAGSCTHTRTTETANWTLNFALPHYADTYVLYNRQGFSQYRLSQFQLVSFDINSSPLFTYHDKNTIQRVYRVRDYEIGDNISSVTITANNVEKILTLCEVEIYGESSRECVVF</sequence>
<organism evidence="2 3">
    <name type="scientific">Lymnaea stagnalis</name>
    <name type="common">Great pond snail</name>
    <name type="synonym">Helix stagnalis</name>
    <dbReference type="NCBI Taxonomy" id="6523"/>
    <lineage>
        <taxon>Eukaryota</taxon>
        <taxon>Metazoa</taxon>
        <taxon>Spiralia</taxon>
        <taxon>Lophotrochozoa</taxon>
        <taxon>Mollusca</taxon>
        <taxon>Gastropoda</taxon>
        <taxon>Heterobranchia</taxon>
        <taxon>Euthyneura</taxon>
        <taxon>Panpulmonata</taxon>
        <taxon>Hygrophila</taxon>
        <taxon>Lymnaeoidea</taxon>
        <taxon>Lymnaeidae</taxon>
        <taxon>Lymnaea</taxon>
    </lineage>
</organism>
<proteinExistence type="predicted"/>